<comment type="subcellular location">
    <subcellularLocation>
        <location evidence="1">Cytoplasm</location>
        <location evidence="1">Cytoskeleton</location>
    </subcellularLocation>
</comment>
<dbReference type="PANTHER" id="PTHR15073">
    <property type="entry name" value="MICROTUBULE-ASSOCIATED PROTEIN"/>
    <property type="match status" value="1"/>
</dbReference>
<reference evidence="8" key="1">
    <citation type="submission" date="2022-07" db="EMBL/GenBank/DDBJ databases">
        <title>Chromosome-level genome of Muraenolepis orangiensis.</title>
        <authorList>
            <person name="Kim J."/>
        </authorList>
    </citation>
    <scope>NUCLEOTIDE SEQUENCE</scope>
    <source>
        <strain evidence="8">KU_S4_2022</strain>
        <tissue evidence="8">Muscle</tissue>
    </source>
</reference>
<evidence type="ECO:0008006" key="10">
    <source>
        <dbReference type="Google" id="ProtNLM"/>
    </source>
</evidence>
<evidence type="ECO:0000256" key="3">
    <source>
        <dbReference type="ARBA" id="ARBA00022490"/>
    </source>
</evidence>
<evidence type="ECO:0000256" key="7">
    <source>
        <dbReference type="SAM" id="MobiDB-lite"/>
    </source>
</evidence>
<protein>
    <recommendedName>
        <fullName evidence="10">Ensconsin-like</fullName>
    </recommendedName>
</protein>
<dbReference type="Pfam" id="PF05672">
    <property type="entry name" value="MAP7"/>
    <property type="match status" value="1"/>
</dbReference>
<proteinExistence type="inferred from homology"/>
<organism evidence="8 9">
    <name type="scientific">Muraenolepis orangiensis</name>
    <name type="common">Patagonian moray cod</name>
    <dbReference type="NCBI Taxonomy" id="630683"/>
    <lineage>
        <taxon>Eukaryota</taxon>
        <taxon>Metazoa</taxon>
        <taxon>Chordata</taxon>
        <taxon>Craniata</taxon>
        <taxon>Vertebrata</taxon>
        <taxon>Euteleostomi</taxon>
        <taxon>Actinopterygii</taxon>
        <taxon>Neopterygii</taxon>
        <taxon>Teleostei</taxon>
        <taxon>Neoteleostei</taxon>
        <taxon>Acanthomorphata</taxon>
        <taxon>Zeiogadaria</taxon>
        <taxon>Gadariae</taxon>
        <taxon>Gadiformes</taxon>
        <taxon>Muraenolepidoidei</taxon>
        <taxon>Muraenolepididae</taxon>
        <taxon>Muraenolepis</taxon>
    </lineage>
</organism>
<sequence length="632" mass="71132">MAIEKTPGIVPPSRGPLSSHCVDRQRKASAPKAYAEKSNNAKPNATTTNNVISSSTLSKSSIGHPSGPRILAGPTGPNVDERLRLAKERREEREKQLASRELSRVERERRARRYYEQQLGERKKKLLVQRGKEEGRRVAVEEKRKQRLEEEQERCESAVRKTLEKSQRLQQTLTQISRERVHKNSGAGVLVVSQDKKLSMFVVVQFHVARLGQLLGQLARQGQFLGQLARQDQLLGQVARQDQLAKQGQFLGQVARVGQLAKQGQFLGQLAKQGQFLGQLAKQGQFARVGQLAKPGHLPPPAPSANPEALIKAEKRREVDKKSTTRSNAGTPPVNTARAKPGPTKTNQPTSPTPSPQRSPRRPIRRLSSSLQPDLPSVPEEELPVCVPAPSDPAPSGPTLSPGNARPINPTTECQRGAMEVLKHCREEEELRRAEQEVLRRAEQEELRSAEERLRRQAEEQARLHLEAQLLVEEKRRREEGEHRRAEEERAQAMREAALLQKKREEEQAVERQMKLEREVLAQKEDAERQVRKKRLEEIMRRTRRTDAADKVQISASVKISPAEAMPKENTEPVNNGNNRSAGLKPPQRGLTGIEDMVPVVAFKERRAIRTLTTRDEIQTHQRTATRNKAAI</sequence>
<gene>
    <name evidence="8" type="ORF">NHX12_019913</name>
</gene>
<keyword evidence="9" id="KW-1185">Reference proteome</keyword>
<feature type="coiled-coil region" evidence="6">
    <location>
        <begin position="138"/>
        <end position="179"/>
    </location>
</feature>
<name>A0A9Q0EZB1_9TELE</name>
<feature type="coiled-coil region" evidence="6">
    <location>
        <begin position="425"/>
        <end position="537"/>
    </location>
</feature>
<dbReference type="OrthoDB" id="8959344at2759"/>
<dbReference type="PANTHER" id="PTHR15073:SF1">
    <property type="entry name" value="RETICULOCYTE-BINDING PROTEIN HOMOLOG 2A"/>
    <property type="match status" value="1"/>
</dbReference>
<evidence type="ECO:0000256" key="6">
    <source>
        <dbReference type="SAM" id="Coils"/>
    </source>
</evidence>
<feature type="region of interest" description="Disordered" evidence="7">
    <location>
        <begin position="315"/>
        <end position="411"/>
    </location>
</feature>
<dbReference type="GO" id="GO:0015630">
    <property type="term" value="C:microtubule cytoskeleton"/>
    <property type="evidence" value="ECO:0007669"/>
    <property type="project" value="InterPro"/>
</dbReference>
<dbReference type="InterPro" id="IPR008604">
    <property type="entry name" value="MAP7_fam"/>
</dbReference>
<dbReference type="GO" id="GO:0000226">
    <property type="term" value="P:microtubule cytoskeleton organization"/>
    <property type="evidence" value="ECO:0007669"/>
    <property type="project" value="InterPro"/>
</dbReference>
<feature type="compositionally biased region" description="Polar residues" evidence="7">
    <location>
        <begin position="572"/>
        <end position="581"/>
    </location>
</feature>
<evidence type="ECO:0000256" key="1">
    <source>
        <dbReference type="ARBA" id="ARBA00004245"/>
    </source>
</evidence>
<dbReference type="EMBL" id="JANIIK010000035">
    <property type="protein sequence ID" value="KAJ3613667.1"/>
    <property type="molecule type" value="Genomic_DNA"/>
</dbReference>
<accession>A0A9Q0EZB1</accession>
<evidence type="ECO:0000313" key="9">
    <source>
        <dbReference type="Proteomes" id="UP001148018"/>
    </source>
</evidence>
<dbReference type="AlphaFoldDB" id="A0A9Q0EZB1"/>
<comment type="caution">
    <text evidence="8">The sequence shown here is derived from an EMBL/GenBank/DDBJ whole genome shotgun (WGS) entry which is preliminary data.</text>
</comment>
<keyword evidence="3" id="KW-0963">Cytoplasm</keyword>
<evidence type="ECO:0000256" key="2">
    <source>
        <dbReference type="ARBA" id="ARBA00007525"/>
    </source>
</evidence>
<feature type="region of interest" description="Disordered" evidence="7">
    <location>
        <begin position="565"/>
        <end position="591"/>
    </location>
</feature>
<keyword evidence="5" id="KW-0206">Cytoskeleton</keyword>
<dbReference type="Proteomes" id="UP001148018">
    <property type="component" value="Unassembled WGS sequence"/>
</dbReference>
<evidence type="ECO:0000313" key="8">
    <source>
        <dbReference type="EMBL" id="KAJ3613667.1"/>
    </source>
</evidence>
<keyword evidence="4 6" id="KW-0175">Coiled coil</keyword>
<dbReference type="InterPro" id="IPR051483">
    <property type="entry name" value="MAP7_domain-containing"/>
</dbReference>
<feature type="compositionally biased region" description="Polar residues" evidence="7">
    <location>
        <begin position="325"/>
        <end position="334"/>
    </location>
</feature>
<feature type="region of interest" description="Disordered" evidence="7">
    <location>
        <begin position="1"/>
        <end position="79"/>
    </location>
</feature>
<feature type="compositionally biased region" description="Low complexity" evidence="7">
    <location>
        <begin position="40"/>
        <end position="61"/>
    </location>
</feature>
<evidence type="ECO:0000256" key="5">
    <source>
        <dbReference type="ARBA" id="ARBA00023212"/>
    </source>
</evidence>
<comment type="similarity">
    <text evidence="2">Belongs to the MAP7 family.</text>
</comment>
<evidence type="ECO:0000256" key="4">
    <source>
        <dbReference type="ARBA" id="ARBA00023054"/>
    </source>
</evidence>